<gene>
    <name evidence="10" type="primary">holA</name>
    <name evidence="10" type="ORF">PQU95_03130</name>
</gene>
<evidence type="ECO:0000313" key="10">
    <source>
        <dbReference type="EMBL" id="MDC7716213.1"/>
    </source>
</evidence>
<comment type="catalytic activity">
    <reaction evidence="8">
        <text>DNA(n) + a 2'-deoxyribonucleoside 5'-triphosphate = DNA(n+1) + diphosphate</text>
        <dbReference type="Rhea" id="RHEA:22508"/>
        <dbReference type="Rhea" id="RHEA-COMP:17339"/>
        <dbReference type="Rhea" id="RHEA-COMP:17340"/>
        <dbReference type="ChEBI" id="CHEBI:33019"/>
        <dbReference type="ChEBI" id="CHEBI:61560"/>
        <dbReference type="ChEBI" id="CHEBI:173112"/>
        <dbReference type="EC" id="2.7.7.7"/>
    </reaction>
</comment>
<dbReference type="InterPro" id="IPR001763">
    <property type="entry name" value="Rhodanese-like_dom"/>
</dbReference>
<comment type="caution">
    <text evidence="10">The sequence shown here is derived from an EMBL/GenBank/DDBJ whole genome shotgun (WGS) entry which is preliminary data.</text>
</comment>
<name>A0ABT5IUG9_9NEIS</name>
<evidence type="ECO:0000256" key="8">
    <source>
        <dbReference type="ARBA" id="ARBA00049244"/>
    </source>
</evidence>
<dbReference type="Gene3D" id="3.40.50.300">
    <property type="entry name" value="P-loop containing nucleotide triphosphate hydrolases"/>
    <property type="match status" value="1"/>
</dbReference>
<evidence type="ECO:0000256" key="4">
    <source>
        <dbReference type="ARBA" id="ARBA00022695"/>
    </source>
</evidence>
<reference evidence="10 11" key="1">
    <citation type="submission" date="2023-01" db="EMBL/GenBank/DDBJ databases">
        <title>Novel species of the genus Vogesella isolated from rivers.</title>
        <authorList>
            <person name="Lu H."/>
        </authorList>
    </citation>
    <scope>NUCLEOTIDE SEQUENCE [LARGE SCALE GENOMIC DNA]</scope>
    <source>
        <strain evidence="10 11">DC21W</strain>
    </source>
</reference>
<dbReference type="RefSeq" id="WP_272750643.1">
    <property type="nucleotide sequence ID" value="NZ_JAQQLF010000004.1"/>
</dbReference>
<dbReference type="Pfam" id="PF21694">
    <property type="entry name" value="DNA_pol3_delta_C"/>
    <property type="match status" value="1"/>
</dbReference>
<accession>A0ABT5IUG9</accession>
<proteinExistence type="inferred from homology"/>
<dbReference type="SUPFAM" id="SSF48019">
    <property type="entry name" value="post-AAA+ oligomerization domain-like"/>
    <property type="match status" value="1"/>
</dbReference>
<dbReference type="CDD" id="cd18138">
    <property type="entry name" value="HLD_clamp_pol_III_delta"/>
    <property type="match status" value="1"/>
</dbReference>
<dbReference type="GO" id="GO:0003887">
    <property type="term" value="F:DNA-directed DNA polymerase activity"/>
    <property type="evidence" value="ECO:0007669"/>
    <property type="project" value="UniProtKB-EC"/>
</dbReference>
<dbReference type="Proteomes" id="UP001219956">
    <property type="component" value="Unassembled WGS sequence"/>
</dbReference>
<dbReference type="PANTHER" id="PTHR34388">
    <property type="entry name" value="DNA POLYMERASE III SUBUNIT DELTA"/>
    <property type="match status" value="1"/>
</dbReference>
<protein>
    <recommendedName>
        <fullName evidence="2">DNA polymerase III subunit delta</fullName>
        <ecNumber evidence="1">2.7.7.7</ecNumber>
    </recommendedName>
</protein>
<dbReference type="Gene3D" id="1.20.272.10">
    <property type="match status" value="1"/>
</dbReference>
<dbReference type="InterPro" id="IPR008921">
    <property type="entry name" value="DNA_pol3_clamp-load_cplx_C"/>
</dbReference>
<dbReference type="InterPro" id="IPR005790">
    <property type="entry name" value="DNA_polIII_delta"/>
</dbReference>
<evidence type="ECO:0000256" key="2">
    <source>
        <dbReference type="ARBA" id="ARBA00017703"/>
    </source>
</evidence>
<evidence type="ECO:0000259" key="9">
    <source>
        <dbReference type="PROSITE" id="PS50206"/>
    </source>
</evidence>
<dbReference type="InterPro" id="IPR048466">
    <property type="entry name" value="DNA_pol3_delta-like_C"/>
</dbReference>
<dbReference type="Gene3D" id="1.10.8.60">
    <property type="match status" value="1"/>
</dbReference>
<feature type="domain" description="Rhodanese" evidence="9">
    <location>
        <begin position="4"/>
        <end position="72"/>
    </location>
</feature>
<comment type="similarity">
    <text evidence="7">Belongs to the DNA polymerase HolA subunit family.</text>
</comment>
<dbReference type="EMBL" id="JAQQLF010000004">
    <property type="protein sequence ID" value="MDC7716213.1"/>
    <property type="molecule type" value="Genomic_DNA"/>
</dbReference>
<keyword evidence="11" id="KW-1185">Reference proteome</keyword>
<keyword evidence="3 10" id="KW-0808">Transferase</keyword>
<evidence type="ECO:0000256" key="1">
    <source>
        <dbReference type="ARBA" id="ARBA00012417"/>
    </source>
</evidence>
<dbReference type="InterPro" id="IPR027417">
    <property type="entry name" value="P-loop_NTPase"/>
</dbReference>
<keyword evidence="5" id="KW-0235">DNA replication</keyword>
<evidence type="ECO:0000256" key="3">
    <source>
        <dbReference type="ARBA" id="ARBA00022679"/>
    </source>
</evidence>
<dbReference type="SUPFAM" id="SSF52540">
    <property type="entry name" value="P-loop containing nucleoside triphosphate hydrolases"/>
    <property type="match status" value="1"/>
</dbReference>
<organism evidence="10 11">
    <name type="scientific">Vogesella aquatica</name>
    <dbReference type="NCBI Taxonomy" id="2984206"/>
    <lineage>
        <taxon>Bacteria</taxon>
        <taxon>Pseudomonadati</taxon>
        <taxon>Pseudomonadota</taxon>
        <taxon>Betaproteobacteria</taxon>
        <taxon>Neisseriales</taxon>
        <taxon>Chromobacteriaceae</taxon>
        <taxon>Vogesella</taxon>
    </lineage>
</organism>
<dbReference type="PANTHER" id="PTHR34388:SF1">
    <property type="entry name" value="DNA POLYMERASE III SUBUNIT DELTA"/>
    <property type="match status" value="1"/>
</dbReference>
<keyword evidence="6" id="KW-0239">DNA-directed DNA polymerase</keyword>
<evidence type="ECO:0000256" key="6">
    <source>
        <dbReference type="ARBA" id="ARBA00022932"/>
    </source>
</evidence>
<dbReference type="EC" id="2.7.7.7" evidence="1"/>
<keyword evidence="4 10" id="KW-0548">Nucleotidyltransferase</keyword>
<evidence type="ECO:0000256" key="7">
    <source>
        <dbReference type="ARBA" id="ARBA00034754"/>
    </source>
</evidence>
<evidence type="ECO:0000313" key="11">
    <source>
        <dbReference type="Proteomes" id="UP001219956"/>
    </source>
</evidence>
<dbReference type="PROSITE" id="PS50206">
    <property type="entry name" value="RHODANESE_3"/>
    <property type="match status" value="1"/>
</dbReference>
<dbReference type="InterPro" id="IPR010372">
    <property type="entry name" value="DNA_pol3_delta_N"/>
</dbReference>
<dbReference type="NCBIfam" id="TIGR01128">
    <property type="entry name" value="holA"/>
    <property type="match status" value="1"/>
</dbReference>
<sequence>MPALSPDALKEQLARSPLAPLYVVYGEEALLALEAADTLRASARQAGYLEREVLTVEGGHFDWSRLRDAMSSVSLFASLKLLEIRIPGGKPGVDGAEALQQLAAQPPQDTITLIQLPRLDKAQQKAKWFAALEKHAVLVEARPVGRSELPAWISRRLKAQGQSVAHDSAAFFADRVEGNLLAAKQEIDKLALLYPKGELSLADIRDAVANVARFDVFHLSESWLAGDAARATRMLDGLEAEGEAPVLVLWSFTEDVRMLIKLGRGLKDGRQVRDMAGELRLWGDKQKLAAPAVQRIGPRRLTDALATCARIDRQIKGVEQGDAWHSLKRLAASLAAR</sequence>
<evidence type="ECO:0000256" key="5">
    <source>
        <dbReference type="ARBA" id="ARBA00022705"/>
    </source>
</evidence>
<dbReference type="Pfam" id="PF06144">
    <property type="entry name" value="DNA_pol3_delta"/>
    <property type="match status" value="1"/>
</dbReference>